<feature type="region of interest" description="Disordered" evidence="1">
    <location>
        <begin position="105"/>
        <end position="128"/>
    </location>
</feature>
<proteinExistence type="evidence at transcript level"/>
<protein>
    <submittedName>
        <fullName evidence="2">Predicted protein</fullName>
    </submittedName>
</protein>
<evidence type="ECO:0000256" key="1">
    <source>
        <dbReference type="SAM" id="MobiDB-lite"/>
    </source>
</evidence>
<dbReference type="EMBL" id="AK355998">
    <property type="protein sequence ID" value="BAJ87216.1"/>
    <property type="molecule type" value="mRNA"/>
</dbReference>
<feature type="region of interest" description="Disordered" evidence="1">
    <location>
        <begin position="1"/>
        <end position="32"/>
    </location>
</feature>
<dbReference type="GeneID" id="123449234"/>
<dbReference type="RefSeq" id="XP_044982310.1">
    <property type="nucleotide sequence ID" value="XM_045126375.1"/>
</dbReference>
<name>F2CWJ5_HORVV</name>
<organism evidence="2">
    <name type="scientific">Hordeum vulgare subsp. vulgare</name>
    <name type="common">Domesticated barley</name>
    <dbReference type="NCBI Taxonomy" id="112509"/>
    <lineage>
        <taxon>Eukaryota</taxon>
        <taxon>Viridiplantae</taxon>
        <taxon>Streptophyta</taxon>
        <taxon>Embryophyta</taxon>
        <taxon>Tracheophyta</taxon>
        <taxon>Spermatophyta</taxon>
        <taxon>Magnoliopsida</taxon>
        <taxon>Liliopsida</taxon>
        <taxon>Poales</taxon>
        <taxon>Poaceae</taxon>
        <taxon>BOP clade</taxon>
        <taxon>Pooideae</taxon>
        <taxon>Triticodae</taxon>
        <taxon>Triticeae</taxon>
        <taxon>Hordeinae</taxon>
        <taxon>Hordeum</taxon>
    </lineage>
</organism>
<sequence length="271" mass="29509">MQAICRFGRDAARRGHHGARRGTREGHHAPARGRRVVGCTNRGAPRARGHTLVGFDPWLVASPSAPAALGAATASTLPLGLRLHPSFIGRVGRARLRLSAHRRLRRHPPWSGDGGRRRQRPATVGGDWGLEQSHGVALHPPFRACRRCLRLLPRAALRFLGIGDPRLCPRPAEGNPLSPHRHRFFVGGCLVDDEPMKRGDATVATLTPTFSSPVSAPSRGGDREAGPGWVCDRYPAVSLSALALMRWGLEWADPDTRLLPPGYFSSFLSLF</sequence>
<dbReference type="KEGG" id="hvg:123449234"/>
<evidence type="ECO:0000313" key="2">
    <source>
        <dbReference type="EMBL" id="BAJ87216.1"/>
    </source>
</evidence>
<accession>F2CWJ5</accession>
<reference evidence="2" key="1">
    <citation type="journal article" date="2011" name="Plant Physiol.">
        <title>Comprehensive sequence analysis of 24,783 barley full-length cDNAs derived from 12 clone libraries.</title>
        <authorList>
            <person name="Matsumoto T."/>
            <person name="Tanaka T."/>
            <person name="Sakai H."/>
            <person name="Amano N."/>
            <person name="Kanamori H."/>
            <person name="Kurita K."/>
            <person name="Kikuta A."/>
            <person name="Kamiya K."/>
            <person name="Yamamoto M."/>
            <person name="Ikawa H."/>
            <person name="Fujii N."/>
            <person name="Hori K."/>
            <person name="Itoh T."/>
            <person name="Sato K."/>
        </authorList>
    </citation>
    <scope>NUCLEOTIDE SEQUENCE</scope>
</reference>
<dbReference type="AlphaFoldDB" id="F2CWJ5"/>